<feature type="non-terminal residue" evidence="2">
    <location>
        <position position="291"/>
    </location>
</feature>
<name>A0A0J8B2G7_BETVV</name>
<proteinExistence type="predicted"/>
<evidence type="ECO:0000313" key="2">
    <source>
        <dbReference type="EMBL" id="KMS94053.1"/>
    </source>
</evidence>
<reference evidence="2 3" key="1">
    <citation type="journal article" date="2014" name="Nature">
        <title>The genome of the recently domesticated crop plant sugar beet (Beta vulgaris).</title>
        <authorList>
            <person name="Dohm J.C."/>
            <person name="Minoche A.E."/>
            <person name="Holtgrawe D."/>
            <person name="Capella-Gutierrez S."/>
            <person name="Zakrzewski F."/>
            <person name="Tafer H."/>
            <person name="Rupp O."/>
            <person name="Sorensen T.R."/>
            <person name="Stracke R."/>
            <person name="Reinhardt R."/>
            <person name="Goesmann A."/>
            <person name="Kraft T."/>
            <person name="Schulz B."/>
            <person name="Stadler P.F."/>
            <person name="Schmidt T."/>
            <person name="Gabaldon T."/>
            <person name="Lehrach H."/>
            <person name="Weisshaar B."/>
            <person name="Himmelbauer H."/>
        </authorList>
    </citation>
    <scope>NUCLEOTIDE SEQUENCE [LARGE SCALE GENOMIC DNA]</scope>
    <source>
        <tissue evidence="2">Taproot</tissue>
    </source>
</reference>
<organism evidence="2 3">
    <name type="scientific">Beta vulgaris subsp. vulgaris</name>
    <name type="common">Beet</name>
    <dbReference type="NCBI Taxonomy" id="3555"/>
    <lineage>
        <taxon>Eukaryota</taxon>
        <taxon>Viridiplantae</taxon>
        <taxon>Streptophyta</taxon>
        <taxon>Embryophyta</taxon>
        <taxon>Tracheophyta</taxon>
        <taxon>Spermatophyta</taxon>
        <taxon>Magnoliopsida</taxon>
        <taxon>eudicotyledons</taxon>
        <taxon>Gunneridae</taxon>
        <taxon>Pentapetalae</taxon>
        <taxon>Caryophyllales</taxon>
        <taxon>Chenopodiaceae</taxon>
        <taxon>Betoideae</taxon>
        <taxon>Beta</taxon>
    </lineage>
</organism>
<evidence type="ECO:0000313" key="3">
    <source>
        <dbReference type="Proteomes" id="UP000035740"/>
    </source>
</evidence>
<dbReference type="Proteomes" id="UP000035740">
    <property type="component" value="Unassembled WGS sequence"/>
</dbReference>
<protein>
    <submittedName>
        <fullName evidence="2">Uncharacterized protein</fullName>
    </submittedName>
</protein>
<gene>
    <name evidence="2" type="ORF">BVRB_025270</name>
</gene>
<evidence type="ECO:0000256" key="1">
    <source>
        <dbReference type="SAM" id="MobiDB-lite"/>
    </source>
</evidence>
<keyword evidence="3" id="KW-1185">Reference proteome</keyword>
<feature type="region of interest" description="Disordered" evidence="1">
    <location>
        <begin position="1"/>
        <end position="125"/>
    </location>
</feature>
<dbReference type="Gramene" id="KMS94053">
    <property type="protein sequence ID" value="KMS94053"/>
    <property type="gene ID" value="BVRB_025270"/>
</dbReference>
<dbReference type="AlphaFoldDB" id="A0A0J8B2G7"/>
<accession>A0A0J8B2G7</accession>
<dbReference type="EMBL" id="KQ096528">
    <property type="protein sequence ID" value="KMS94053.1"/>
    <property type="molecule type" value="Genomic_DNA"/>
</dbReference>
<sequence length="291" mass="31574">NPFNDAKPIERPTTTAEAWRPRFSRDTDRRPEPSSRFSRPVDEPEPSSRFSRPVDEPEPLSRFARPSDAAPARTRDEPVVKLTPSLPPKKVSAPVPIPAAPVVEERTPSPARSVKNEPESTGPTRSALEVSMVEGTWVTADELADCIDQVSLDTDESVEVLGNVIALSLAQKTVLLPSAVSLIPKEKLPCVLQVALLQLTKTLSTEAIEHILGDIAVVQALGIDSSLNLEEVVAKLKEMGLEQFAPKEDVAKILKALCDKSASSDQLLSELKSRFPRKSKVPVDVAAVVSE</sequence>
<feature type="compositionally biased region" description="Basic and acidic residues" evidence="1">
    <location>
        <begin position="19"/>
        <end position="33"/>
    </location>
</feature>
<dbReference type="OrthoDB" id="10685776at2759"/>
<feature type="non-terminal residue" evidence="2">
    <location>
        <position position="1"/>
    </location>
</feature>